<comment type="caution">
    <text evidence="1">The sequence shown here is derived from an EMBL/GenBank/DDBJ whole genome shotgun (WGS) entry which is preliminary data.</text>
</comment>
<protein>
    <submittedName>
        <fullName evidence="1">7,8-didemethyl-8-hydroxy-5-deazariboflavin synthase subunit CofG</fullName>
    </submittedName>
</protein>
<proteinExistence type="predicted"/>
<sequence length="333" mass="37554">MLLPDAVTFSRNVFLPITNVCRNQCRYCGFRRDPAHPEANLMTVSEVTKILDEGRRAGCTEALFTFGEMPEEHPQFKEWIEDIGYSSIIDYLIDLCEIAIRSGLLPHSNPGVMESRDIRRLKPLNASMGLMLETTAAIPAHEGSAGKIPSARIKTIENAGKLRVPFTTGLLIGIGESKKDRMQSLSTIADLHTRYRHIQEVIIQPFAPKPGTGMADSHEPTHQEMMETVSLAREILPDDVTIQVPPNLTGFYDLIRCGASDLGGISPYTIDWINPEAKWPQISELAGKLKGIHLRERLPIYPQYIYERWYERGSRLADLIEQYADKEGYRDET</sequence>
<accession>A0AC61KXP0</accession>
<gene>
    <name evidence="1" type="ORF">C4B59_17490</name>
</gene>
<reference evidence="1" key="1">
    <citation type="submission" date="2018-01" db="EMBL/GenBank/DDBJ databases">
        <authorList>
            <person name="Krukenberg V."/>
        </authorList>
    </citation>
    <scope>NUCLEOTIDE SEQUENCE</scope>
    <source>
        <strain evidence="1">E20ANME2</strain>
    </source>
</reference>
<dbReference type="Proteomes" id="UP000248329">
    <property type="component" value="Unassembled WGS sequence"/>
</dbReference>
<organism evidence="1 2">
    <name type="scientific">Candidatus Methanogaster sp</name>
    <dbReference type="NCBI Taxonomy" id="3386292"/>
    <lineage>
        <taxon>Archaea</taxon>
        <taxon>Methanobacteriati</taxon>
        <taxon>Methanobacteriota</taxon>
        <taxon>Stenosarchaea group</taxon>
        <taxon>Methanomicrobia</taxon>
        <taxon>Methanosarcinales</taxon>
        <taxon>ANME-2 cluster</taxon>
        <taxon>Candidatus Methanogasteraceae</taxon>
        <taxon>Candidatus Methanogaster</taxon>
    </lineage>
</organism>
<evidence type="ECO:0000313" key="2">
    <source>
        <dbReference type="Proteomes" id="UP000248329"/>
    </source>
</evidence>
<name>A0AC61KXP0_9EURY</name>
<dbReference type="EMBL" id="PQXF01000132">
    <property type="protein sequence ID" value="PXF55420.1"/>
    <property type="molecule type" value="Genomic_DNA"/>
</dbReference>
<evidence type="ECO:0000313" key="1">
    <source>
        <dbReference type="EMBL" id="PXF55420.1"/>
    </source>
</evidence>